<dbReference type="GO" id="GO:0016787">
    <property type="term" value="F:hydrolase activity"/>
    <property type="evidence" value="ECO:0007669"/>
    <property type="project" value="UniProtKB-KW"/>
</dbReference>
<organism evidence="3 4">
    <name type="scientific">Mucilaginibacter angelicae</name>
    <dbReference type="NCBI Taxonomy" id="869718"/>
    <lineage>
        <taxon>Bacteria</taxon>
        <taxon>Pseudomonadati</taxon>
        <taxon>Bacteroidota</taxon>
        <taxon>Sphingobacteriia</taxon>
        <taxon>Sphingobacteriales</taxon>
        <taxon>Sphingobacteriaceae</taxon>
        <taxon>Mucilaginibacter</taxon>
    </lineage>
</organism>
<proteinExistence type="inferred from homology"/>
<dbReference type="InterPro" id="IPR012341">
    <property type="entry name" value="6hp_glycosidase-like_sf"/>
</dbReference>
<dbReference type="SUPFAM" id="SSF48208">
    <property type="entry name" value="Six-hairpin glycosidases"/>
    <property type="match status" value="1"/>
</dbReference>
<comment type="caution">
    <text evidence="3">The sequence shown here is derived from an EMBL/GenBank/DDBJ whole genome shotgun (WGS) entry which is preliminary data.</text>
</comment>
<dbReference type="PANTHER" id="PTHR36845:SF1">
    <property type="entry name" value="HYDROLASE, PUTATIVE (AFU_ORTHOLOGUE AFUA_7G05090)-RELATED"/>
    <property type="match status" value="1"/>
</dbReference>
<evidence type="ECO:0000256" key="2">
    <source>
        <dbReference type="ARBA" id="ARBA00038358"/>
    </source>
</evidence>
<reference evidence="3 4" key="1">
    <citation type="submission" date="2024-09" db="EMBL/GenBank/DDBJ databases">
        <authorList>
            <person name="Sun Q."/>
            <person name="Mori K."/>
        </authorList>
    </citation>
    <scope>NUCLEOTIDE SEQUENCE [LARGE SCALE GENOMIC DNA]</scope>
    <source>
        <strain evidence="3 4">NCAIM B.02415</strain>
    </source>
</reference>
<gene>
    <name evidence="3" type="ORF">ACFFGT_05985</name>
</gene>
<evidence type="ECO:0000313" key="3">
    <source>
        <dbReference type="EMBL" id="MFC0513737.1"/>
    </source>
</evidence>
<keyword evidence="1 3" id="KW-0378">Hydrolase</keyword>
<comment type="similarity">
    <text evidence="2">Belongs to the glycosyl hydrolase 88 family.</text>
</comment>
<accession>A0ABV6L2Y1</accession>
<dbReference type="Proteomes" id="UP001589828">
    <property type="component" value="Unassembled WGS sequence"/>
</dbReference>
<keyword evidence="4" id="KW-1185">Reference proteome</keyword>
<dbReference type="PANTHER" id="PTHR36845">
    <property type="entry name" value="HYDROLASE, PUTATIVE (AFU_ORTHOLOGUE AFUA_7G05090)-RELATED"/>
    <property type="match status" value="1"/>
</dbReference>
<evidence type="ECO:0000256" key="1">
    <source>
        <dbReference type="ARBA" id="ARBA00022801"/>
    </source>
</evidence>
<dbReference type="InterPro" id="IPR052369">
    <property type="entry name" value="UG_Glycosaminoglycan_Hydrolase"/>
</dbReference>
<name>A0ABV6L2Y1_9SPHI</name>
<protein>
    <submittedName>
        <fullName evidence="3">Glucuronyl hydrolase</fullName>
    </submittedName>
</protein>
<dbReference type="Gene3D" id="1.50.10.10">
    <property type="match status" value="1"/>
</dbReference>
<evidence type="ECO:0000313" key="4">
    <source>
        <dbReference type="Proteomes" id="UP001589828"/>
    </source>
</evidence>
<dbReference type="EMBL" id="JBHLTS010000017">
    <property type="protein sequence ID" value="MFC0513737.1"/>
    <property type="molecule type" value="Genomic_DNA"/>
</dbReference>
<dbReference type="RefSeq" id="WP_377021595.1">
    <property type="nucleotide sequence ID" value="NZ_JBHLTS010000017.1"/>
</dbReference>
<sequence>MKKIILSGILISLCAVLFAQKRTSRESMRKLVTGDLAFSVQQYKSLINILPAGKMPKTYDAATDKLLTSDSDWWCSGFYPGTLWYLYEYSADTVLKREAEQRMAIIKQEVFNAGNHDLGFKIFCSFGNAYRVTGQQEYKELVLTAAKSLATRYRPSIKSIQSWDSSAMYKCPVIIDNLMNLELLEWSSKNGGSKQLGDIAVNHANTTLKNHFRPNYSSYHLIDYDLPTGKVMRKITRQGAADSSAWSRGQAWGLYGYTMMYRFTKDSRYLVQAKHIARFILTHPRLPADMIPYWDFDAPGIPNTYRDASAAAIMASAFLELSRYTGGQNKILYITAAEKIIKTLSSPLFRARPGTNGGFLLKHSVGAIPFNAEVDVPLTYADYYFVEALMRYKKWYL</sequence>
<dbReference type="InterPro" id="IPR008928">
    <property type="entry name" value="6-hairpin_glycosidase_sf"/>
</dbReference>